<organism evidence="1 2">
    <name type="scientific">Enterococcus casseliflavus ATCC 12755</name>
    <dbReference type="NCBI Taxonomy" id="888066"/>
    <lineage>
        <taxon>Bacteria</taxon>
        <taxon>Bacillati</taxon>
        <taxon>Bacillota</taxon>
        <taxon>Bacilli</taxon>
        <taxon>Lactobacillales</taxon>
        <taxon>Enterococcaceae</taxon>
        <taxon>Enterococcus</taxon>
    </lineage>
</organism>
<protein>
    <submittedName>
        <fullName evidence="1">Uncharacterized protein</fullName>
    </submittedName>
</protein>
<name>F0EPG4_ENTCA</name>
<dbReference type="AlphaFoldDB" id="F0EPG4"/>
<dbReference type="EMBL" id="AEWT01000031">
    <property type="protein sequence ID" value="EGC68189.1"/>
    <property type="molecule type" value="Genomic_DNA"/>
</dbReference>
<comment type="caution">
    <text evidence="1">The sequence shown here is derived from an EMBL/GenBank/DDBJ whole genome shotgun (WGS) entry which is preliminary data.</text>
</comment>
<dbReference type="HOGENOM" id="CLU_3233230_0_0_9"/>
<evidence type="ECO:0000313" key="2">
    <source>
        <dbReference type="Proteomes" id="UP000004835"/>
    </source>
</evidence>
<gene>
    <name evidence="1" type="ORF">HMPREF9087_3306</name>
</gene>
<proteinExistence type="predicted"/>
<sequence length="43" mass="5218">MEIYQQSFHYDLKLVQVLSHTKPSDHFNRKTPSFSEENYDMIL</sequence>
<reference evidence="1 2" key="1">
    <citation type="submission" date="2011-01" db="EMBL/GenBank/DDBJ databases">
        <authorList>
            <person name="Muzny D."/>
            <person name="Qin X."/>
            <person name="Deng J."/>
            <person name="Jiang H."/>
            <person name="Liu Y."/>
            <person name="Qu J."/>
            <person name="Song X.-Z."/>
            <person name="Zhang L."/>
            <person name="Thornton R."/>
            <person name="Coyle M."/>
            <person name="Francisco L."/>
            <person name="Jackson L."/>
            <person name="Javaid M."/>
            <person name="Korchina V."/>
            <person name="Kovar C."/>
            <person name="Mata R."/>
            <person name="Mathew T."/>
            <person name="Ngo R."/>
            <person name="Nguyen L."/>
            <person name="Nguyen N."/>
            <person name="Okwuonu G."/>
            <person name="Ongeri F."/>
            <person name="Pham C."/>
            <person name="Simmons D."/>
            <person name="Wilczek-Boney K."/>
            <person name="Hale W."/>
            <person name="Jakkamsetti A."/>
            <person name="Pham P."/>
            <person name="Ruth R."/>
            <person name="San Lucas F."/>
            <person name="Warren J."/>
            <person name="Zhang J."/>
            <person name="Zhao Z."/>
            <person name="Zhou C."/>
            <person name="Zhu D."/>
            <person name="Lee S."/>
            <person name="Bess C."/>
            <person name="Blankenburg K."/>
            <person name="Forbes L."/>
            <person name="Fu Q."/>
            <person name="Gubbala S."/>
            <person name="Hirani K."/>
            <person name="Jayaseelan J.C."/>
            <person name="Lara F."/>
            <person name="Munidasa M."/>
            <person name="Palculict T."/>
            <person name="Patil S."/>
            <person name="Pu L.-L."/>
            <person name="Saada N."/>
            <person name="Tang L."/>
            <person name="Weissenberger G."/>
            <person name="Zhu Y."/>
            <person name="Hemphill L."/>
            <person name="Shang Y."/>
            <person name="Youmans B."/>
            <person name="Ayvaz T."/>
            <person name="Ross M."/>
            <person name="Santibanez J."/>
            <person name="Aqrawi P."/>
            <person name="Gross S."/>
            <person name="Joshi V."/>
            <person name="Fowler G."/>
            <person name="Nazareth L."/>
            <person name="Reid J."/>
            <person name="Worley K."/>
            <person name="Petrosino J."/>
            <person name="Highlander S."/>
            <person name="Gibbs R."/>
        </authorList>
    </citation>
    <scope>NUCLEOTIDE SEQUENCE [LARGE SCALE GENOMIC DNA]</scope>
    <source>
        <strain evidence="1 2">ATCC 12755</strain>
    </source>
</reference>
<accession>F0EPG4</accession>
<evidence type="ECO:0000313" key="1">
    <source>
        <dbReference type="EMBL" id="EGC68189.1"/>
    </source>
</evidence>
<dbReference type="Proteomes" id="UP000004835">
    <property type="component" value="Unassembled WGS sequence"/>
</dbReference>